<keyword evidence="3" id="KW-0456">Lyase</keyword>
<dbReference type="PANTHER" id="PTHR21366">
    <property type="entry name" value="GLYOXALASE FAMILY PROTEIN"/>
    <property type="match status" value="1"/>
</dbReference>
<dbReference type="GO" id="GO:0016829">
    <property type="term" value="F:lyase activity"/>
    <property type="evidence" value="ECO:0007669"/>
    <property type="project" value="UniProtKB-KW"/>
</dbReference>
<evidence type="ECO:0000313" key="4">
    <source>
        <dbReference type="Proteomes" id="UP000190367"/>
    </source>
</evidence>
<dbReference type="PANTHER" id="PTHR21366:SF22">
    <property type="entry name" value="VOC DOMAIN-CONTAINING PROTEIN"/>
    <property type="match status" value="1"/>
</dbReference>
<keyword evidence="1" id="KW-0732">Signal</keyword>
<feature type="domain" description="VOC" evidence="2">
    <location>
        <begin position="28"/>
        <end position="149"/>
    </location>
</feature>
<reference evidence="4" key="1">
    <citation type="submission" date="2017-02" db="EMBL/GenBank/DDBJ databases">
        <authorList>
            <person name="Varghese N."/>
            <person name="Submissions S."/>
        </authorList>
    </citation>
    <scope>NUCLEOTIDE SEQUENCE [LARGE SCALE GENOMIC DNA]</scope>
    <source>
        <strain evidence="4">DSM 22224</strain>
    </source>
</reference>
<dbReference type="STRING" id="634771.SAMN04488128_10143"/>
<organism evidence="3 4">
    <name type="scientific">Chitinophaga eiseniae</name>
    <dbReference type="NCBI Taxonomy" id="634771"/>
    <lineage>
        <taxon>Bacteria</taxon>
        <taxon>Pseudomonadati</taxon>
        <taxon>Bacteroidota</taxon>
        <taxon>Chitinophagia</taxon>
        <taxon>Chitinophagales</taxon>
        <taxon>Chitinophagaceae</taxon>
        <taxon>Chitinophaga</taxon>
    </lineage>
</organism>
<keyword evidence="4" id="KW-1185">Reference proteome</keyword>
<name>A0A1T4KC00_9BACT</name>
<dbReference type="Pfam" id="PF00903">
    <property type="entry name" value="Glyoxalase"/>
    <property type="match status" value="1"/>
</dbReference>
<dbReference type="Gene3D" id="3.10.180.10">
    <property type="entry name" value="2,3-Dihydroxybiphenyl 1,2-Dioxygenase, domain 1"/>
    <property type="match status" value="1"/>
</dbReference>
<dbReference type="InterPro" id="IPR029068">
    <property type="entry name" value="Glyas_Bleomycin-R_OHBP_Dase"/>
</dbReference>
<feature type="chain" id="PRO_5011961808" evidence="1">
    <location>
        <begin position="22"/>
        <end position="151"/>
    </location>
</feature>
<dbReference type="EMBL" id="FUWZ01000001">
    <property type="protein sequence ID" value="SJZ39853.1"/>
    <property type="molecule type" value="Genomic_DNA"/>
</dbReference>
<dbReference type="SUPFAM" id="SSF54593">
    <property type="entry name" value="Glyoxalase/Bleomycin resistance protein/Dihydroxybiphenyl dioxygenase"/>
    <property type="match status" value="1"/>
</dbReference>
<dbReference type="InterPro" id="IPR050383">
    <property type="entry name" value="GlyoxalaseI/FosfomycinResist"/>
</dbReference>
<protein>
    <submittedName>
        <fullName evidence="3">Lactoylglutathione lyase</fullName>
    </submittedName>
</protein>
<proteinExistence type="predicted"/>
<sequence>MKQTIVILFFAIMGLSTSIQAQTKKYPSLNHIAIYVVSLERATTFYRDVIGLEVMDEPFKDGRHSWFKVGDHSQLHIISGAAKADVHPKDTHLCFSVPSMKDFIAVLEQHHVTYEDWPGKPNTINKRVDGVQQIYFRDPDGYWIEINDDKY</sequence>
<dbReference type="PROSITE" id="PS51819">
    <property type="entry name" value="VOC"/>
    <property type="match status" value="1"/>
</dbReference>
<gene>
    <name evidence="3" type="ORF">SAMN04488128_10143</name>
</gene>
<dbReference type="OrthoDB" id="192739at2"/>
<dbReference type="RefSeq" id="WP_078666781.1">
    <property type="nucleotide sequence ID" value="NZ_FUWZ01000001.1"/>
</dbReference>
<feature type="signal peptide" evidence="1">
    <location>
        <begin position="1"/>
        <end position="21"/>
    </location>
</feature>
<dbReference type="AlphaFoldDB" id="A0A1T4KC00"/>
<dbReference type="InterPro" id="IPR004360">
    <property type="entry name" value="Glyas_Fos-R_dOase_dom"/>
</dbReference>
<evidence type="ECO:0000313" key="3">
    <source>
        <dbReference type="EMBL" id="SJZ39853.1"/>
    </source>
</evidence>
<accession>A0A1T4KC00</accession>
<evidence type="ECO:0000259" key="2">
    <source>
        <dbReference type="PROSITE" id="PS51819"/>
    </source>
</evidence>
<dbReference type="InterPro" id="IPR037523">
    <property type="entry name" value="VOC_core"/>
</dbReference>
<evidence type="ECO:0000256" key="1">
    <source>
        <dbReference type="SAM" id="SignalP"/>
    </source>
</evidence>
<dbReference type="Proteomes" id="UP000190367">
    <property type="component" value="Unassembled WGS sequence"/>
</dbReference>